<dbReference type="EMBL" id="MU266466">
    <property type="protein sequence ID" value="KAH7922986.1"/>
    <property type="molecule type" value="Genomic_DNA"/>
</dbReference>
<comment type="caution">
    <text evidence="1">The sequence shown here is derived from an EMBL/GenBank/DDBJ whole genome shotgun (WGS) entry which is preliminary data.</text>
</comment>
<reference evidence="1" key="1">
    <citation type="journal article" date="2021" name="New Phytol.">
        <title>Evolutionary innovations through gain and loss of genes in the ectomycorrhizal Boletales.</title>
        <authorList>
            <person name="Wu G."/>
            <person name="Miyauchi S."/>
            <person name="Morin E."/>
            <person name="Kuo A."/>
            <person name="Drula E."/>
            <person name="Varga T."/>
            <person name="Kohler A."/>
            <person name="Feng B."/>
            <person name="Cao Y."/>
            <person name="Lipzen A."/>
            <person name="Daum C."/>
            <person name="Hundley H."/>
            <person name="Pangilinan J."/>
            <person name="Johnson J."/>
            <person name="Barry K."/>
            <person name="LaButti K."/>
            <person name="Ng V."/>
            <person name="Ahrendt S."/>
            <person name="Min B."/>
            <person name="Choi I.G."/>
            <person name="Park H."/>
            <person name="Plett J.M."/>
            <person name="Magnuson J."/>
            <person name="Spatafora J.W."/>
            <person name="Nagy L.G."/>
            <person name="Henrissat B."/>
            <person name="Grigoriev I.V."/>
            <person name="Yang Z.L."/>
            <person name="Xu J."/>
            <person name="Martin F.M."/>
        </authorList>
    </citation>
    <scope>NUCLEOTIDE SEQUENCE</scope>
    <source>
        <strain evidence="1">KUC20120723A-06</strain>
    </source>
</reference>
<dbReference type="Proteomes" id="UP000790709">
    <property type="component" value="Unassembled WGS sequence"/>
</dbReference>
<organism evidence="1 2">
    <name type="scientific">Leucogyrophana mollusca</name>
    <dbReference type="NCBI Taxonomy" id="85980"/>
    <lineage>
        <taxon>Eukaryota</taxon>
        <taxon>Fungi</taxon>
        <taxon>Dikarya</taxon>
        <taxon>Basidiomycota</taxon>
        <taxon>Agaricomycotina</taxon>
        <taxon>Agaricomycetes</taxon>
        <taxon>Agaricomycetidae</taxon>
        <taxon>Boletales</taxon>
        <taxon>Boletales incertae sedis</taxon>
        <taxon>Leucogyrophana</taxon>
    </lineage>
</organism>
<accession>A0ACB8BB06</accession>
<keyword evidence="2" id="KW-1185">Reference proteome</keyword>
<evidence type="ECO:0000313" key="2">
    <source>
        <dbReference type="Proteomes" id="UP000790709"/>
    </source>
</evidence>
<name>A0ACB8BB06_9AGAM</name>
<evidence type="ECO:0000313" key="1">
    <source>
        <dbReference type="EMBL" id="KAH7922986.1"/>
    </source>
</evidence>
<gene>
    <name evidence="1" type="ORF">BV22DRAFT_1048508</name>
</gene>
<protein>
    <submittedName>
        <fullName evidence="1">Uncharacterized protein</fullName>
    </submittedName>
</protein>
<proteinExistence type="predicted"/>
<sequence length="232" mass="25073">MISVSVNNKVDITSTSLHNTGILDPTQVVVMLANSWDGEMGMSDIRQYNLIKGDVVASANSPSLPRHPAVPALSPSELVPFVVLTPANHPRIHTPTTTTVTMFSKAFILGLAALASAECHRSATSSEGYTIDFYSAKGCGGHHSRVHHVPKARSGHVAPCGKGTLIDPKIRGNLHSVIFTGSKYYGFGLYKDCDYYPLYAQDGSNVVNSTEYPLDTATHYDVYKYGELPTTE</sequence>